<accession>A0A2T0FHS8</accession>
<dbReference type="RefSeq" id="XP_024664444.1">
    <property type="nucleotide sequence ID" value="XM_024808676.1"/>
</dbReference>
<dbReference type="PANTHER" id="PTHR22893:SF91">
    <property type="entry name" value="NADPH DEHYDROGENASE 2-RELATED"/>
    <property type="match status" value="1"/>
</dbReference>
<dbReference type="FunFam" id="3.20.20.70:FF:000138">
    <property type="entry name" value="NADPH dehydrogenase 1"/>
    <property type="match status" value="1"/>
</dbReference>
<comment type="cofactor">
    <cofactor evidence="1">
        <name>FMN</name>
        <dbReference type="ChEBI" id="CHEBI:58210"/>
    </cofactor>
</comment>
<gene>
    <name evidence="5" type="ORF">B9G98_02119</name>
</gene>
<dbReference type="SUPFAM" id="SSF51395">
    <property type="entry name" value="FMN-linked oxidoreductases"/>
    <property type="match status" value="1"/>
</dbReference>
<dbReference type="InterPro" id="IPR045247">
    <property type="entry name" value="Oye-like"/>
</dbReference>
<sequence length="383" mass="42801">MNADKNAFKSLKVGNVTLQTRIAMAPLTRTRADDNRVPTSTMAEYYEQRSRVPGTLLITEGTFIHCAAGGLPHVPGIWSESQIEGWKAVFDKIHANGSFVFVQLWALGRQDSPDDLAKYGYDYVAPSAVKIGRVVGSDGTSKKERPPPRALTKDEIKQYVQWYVQAAKNAIAAGADGVEIHGANGYLVDQFLHYNTNQRTDEYGGSIVNRARFALEVLDAVSEAVGPERVGIRLSPWGGFGDLAVDISPIPQWSYLVAEIERRATEGKRIAYISTMECRWRQDEALMPARVPKDIYSLNNFVGFIWNGPWIRSGQMTDSIDLADQDDRTVLAIGRYFISTPDVIRRLRDGLELNPYNRETFYHSGSKAIDASVGYTDYPFYDK</sequence>
<dbReference type="AlphaFoldDB" id="A0A2T0FHS8"/>
<feature type="domain" description="NADH:flavin oxidoreductase/NADH oxidase N-terminal" evidence="4">
    <location>
        <begin position="8"/>
        <end position="354"/>
    </location>
</feature>
<dbReference type="PANTHER" id="PTHR22893">
    <property type="entry name" value="NADH OXIDOREDUCTASE-RELATED"/>
    <property type="match status" value="1"/>
</dbReference>
<dbReference type="GeneID" id="36515867"/>
<comment type="similarity">
    <text evidence="2">Belongs to the NADH:flavin oxidoreductase/NADH oxidase family.</text>
</comment>
<dbReference type="GO" id="GO:0010181">
    <property type="term" value="F:FMN binding"/>
    <property type="evidence" value="ECO:0007669"/>
    <property type="project" value="InterPro"/>
</dbReference>
<protein>
    <submittedName>
        <fullName evidence="5">NADPH dehydrogenase 1</fullName>
    </submittedName>
</protein>
<dbReference type="STRING" id="45607.A0A2T0FHS8"/>
<evidence type="ECO:0000313" key="5">
    <source>
        <dbReference type="EMBL" id="PRT54499.1"/>
    </source>
</evidence>
<evidence type="ECO:0000259" key="4">
    <source>
        <dbReference type="Pfam" id="PF00724"/>
    </source>
</evidence>
<dbReference type="Gene3D" id="3.20.20.70">
    <property type="entry name" value="Aldolase class I"/>
    <property type="match status" value="1"/>
</dbReference>
<name>A0A2T0FHS8_9ASCO</name>
<proteinExistence type="inferred from homology"/>
<dbReference type="EMBL" id="NDIQ01000021">
    <property type="protein sequence ID" value="PRT54499.1"/>
    <property type="molecule type" value="Genomic_DNA"/>
</dbReference>
<dbReference type="Pfam" id="PF00724">
    <property type="entry name" value="Oxidored_FMN"/>
    <property type="match status" value="1"/>
</dbReference>
<comment type="caution">
    <text evidence="5">The sequence shown here is derived from an EMBL/GenBank/DDBJ whole genome shotgun (WGS) entry which is preliminary data.</text>
</comment>
<keyword evidence="3" id="KW-0285">Flavoprotein</keyword>
<reference evidence="5 6" key="1">
    <citation type="submission" date="2017-04" db="EMBL/GenBank/DDBJ databases">
        <title>Genome sequencing of [Candida] sorbophila.</title>
        <authorList>
            <person name="Ahn J.O."/>
        </authorList>
    </citation>
    <scope>NUCLEOTIDE SEQUENCE [LARGE SCALE GENOMIC DNA]</scope>
    <source>
        <strain evidence="5 6">DS02</strain>
    </source>
</reference>
<keyword evidence="6" id="KW-1185">Reference proteome</keyword>
<evidence type="ECO:0000313" key="6">
    <source>
        <dbReference type="Proteomes" id="UP000238350"/>
    </source>
</evidence>
<dbReference type="CDD" id="cd02933">
    <property type="entry name" value="OYE_like_FMN"/>
    <property type="match status" value="1"/>
</dbReference>
<dbReference type="OrthoDB" id="276546at2759"/>
<keyword evidence="3" id="KW-0288">FMN</keyword>
<organism evidence="5 6">
    <name type="scientific">Wickerhamiella sorbophila</name>
    <dbReference type="NCBI Taxonomy" id="45607"/>
    <lineage>
        <taxon>Eukaryota</taxon>
        <taxon>Fungi</taxon>
        <taxon>Dikarya</taxon>
        <taxon>Ascomycota</taxon>
        <taxon>Saccharomycotina</taxon>
        <taxon>Dipodascomycetes</taxon>
        <taxon>Dipodascales</taxon>
        <taxon>Trichomonascaceae</taxon>
        <taxon>Wickerhamiella</taxon>
    </lineage>
</organism>
<evidence type="ECO:0000256" key="3">
    <source>
        <dbReference type="ARBA" id="ARBA00022643"/>
    </source>
</evidence>
<dbReference type="GO" id="GO:0003959">
    <property type="term" value="F:NADPH dehydrogenase activity"/>
    <property type="evidence" value="ECO:0007669"/>
    <property type="project" value="TreeGrafter"/>
</dbReference>
<dbReference type="Proteomes" id="UP000238350">
    <property type="component" value="Unassembled WGS sequence"/>
</dbReference>
<dbReference type="InterPro" id="IPR013785">
    <property type="entry name" value="Aldolase_TIM"/>
</dbReference>
<dbReference type="InterPro" id="IPR001155">
    <property type="entry name" value="OxRdtase_FMN_N"/>
</dbReference>
<evidence type="ECO:0000256" key="2">
    <source>
        <dbReference type="ARBA" id="ARBA00005979"/>
    </source>
</evidence>
<evidence type="ECO:0000256" key="1">
    <source>
        <dbReference type="ARBA" id="ARBA00001917"/>
    </source>
</evidence>